<keyword evidence="2" id="KW-0808">Transferase</keyword>
<dbReference type="Pfam" id="PF21948">
    <property type="entry name" value="LplA-B_cat"/>
    <property type="match status" value="1"/>
</dbReference>
<dbReference type="PANTHER" id="PTHR43679">
    <property type="entry name" value="OCTANOYLTRANSFERASE LIPM-RELATED"/>
    <property type="match status" value="1"/>
</dbReference>
<dbReference type="AlphaFoldDB" id="A0A518BNS7"/>
<dbReference type="PANTHER" id="PTHR43679:SF2">
    <property type="entry name" value="OCTANOYL-[GCVH]:PROTEIN N-OCTANOYLTRANSFERASE"/>
    <property type="match status" value="1"/>
</dbReference>
<keyword evidence="2" id="KW-0012">Acyltransferase</keyword>
<organism evidence="2 3">
    <name type="scientific">Engelhardtia mirabilis</name>
    <dbReference type="NCBI Taxonomy" id="2528011"/>
    <lineage>
        <taxon>Bacteria</taxon>
        <taxon>Pseudomonadati</taxon>
        <taxon>Planctomycetota</taxon>
        <taxon>Planctomycetia</taxon>
        <taxon>Planctomycetia incertae sedis</taxon>
        <taxon>Engelhardtia</taxon>
    </lineage>
</organism>
<dbReference type="EMBL" id="CP036287">
    <property type="protein sequence ID" value="QDU68629.1"/>
    <property type="molecule type" value="Genomic_DNA"/>
</dbReference>
<accession>A0A518BNS7</accession>
<dbReference type="InterPro" id="IPR004143">
    <property type="entry name" value="BPL_LPL_catalytic"/>
</dbReference>
<evidence type="ECO:0000313" key="2">
    <source>
        <dbReference type="EMBL" id="QDU68629.1"/>
    </source>
</evidence>
<dbReference type="InterPro" id="IPR050664">
    <property type="entry name" value="Octanoyltrans_LipM/LipL"/>
</dbReference>
<reference evidence="2 3" key="1">
    <citation type="submission" date="2019-02" db="EMBL/GenBank/DDBJ databases">
        <title>Deep-cultivation of Planctomycetes and their phenomic and genomic characterization uncovers novel biology.</title>
        <authorList>
            <person name="Wiegand S."/>
            <person name="Jogler M."/>
            <person name="Boedeker C."/>
            <person name="Pinto D."/>
            <person name="Vollmers J."/>
            <person name="Rivas-Marin E."/>
            <person name="Kohn T."/>
            <person name="Peeters S.H."/>
            <person name="Heuer A."/>
            <person name="Rast P."/>
            <person name="Oberbeckmann S."/>
            <person name="Bunk B."/>
            <person name="Jeske O."/>
            <person name="Meyerdierks A."/>
            <person name="Storesund J.E."/>
            <person name="Kallscheuer N."/>
            <person name="Luecker S."/>
            <person name="Lage O.M."/>
            <person name="Pohl T."/>
            <person name="Merkel B.J."/>
            <person name="Hornburger P."/>
            <person name="Mueller R.-W."/>
            <person name="Bruemmer F."/>
            <person name="Labrenz M."/>
            <person name="Spormann A.M."/>
            <person name="Op den Camp H."/>
            <person name="Overmann J."/>
            <person name="Amann R."/>
            <person name="Jetten M.S.M."/>
            <person name="Mascher T."/>
            <person name="Medema M.H."/>
            <person name="Devos D.P."/>
            <person name="Kaster A.-K."/>
            <person name="Ovreas L."/>
            <person name="Rohde M."/>
            <person name="Galperin M.Y."/>
            <person name="Jogler C."/>
        </authorList>
    </citation>
    <scope>NUCLEOTIDE SEQUENCE [LARGE SCALE GENOMIC DNA]</scope>
    <source>
        <strain evidence="2 3">Pla133</strain>
    </source>
</reference>
<feature type="domain" description="BPL/LPL catalytic" evidence="1">
    <location>
        <begin position="11"/>
        <end position="226"/>
    </location>
</feature>
<proteinExistence type="predicted"/>
<dbReference type="RefSeq" id="WP_145067806.1">
    <property type="nucleotide sequence ID" value="NZ_CP036287.1"/>
</dbReference>
<sequence>MAADAALLVGGCRVPTLRLYTWEPCALSLGYFQRVEDVPEAVARRGDPRRPLIRRRTGGGAIHHASELTFSIAADADHPLYTGPIAESYQRVHRIVATALAQFGVSAQPRGERELVSDVAGTGMCFHASHPLDLVWETPEGWAKGVGSAQRRSEGRVLHHGSIKLGPDPLEPHVATVAHGGGQVEARELGAALIGALAAASGVTPMPGELTAAELAQLEREARAFAHPAFTGRR</sequence>
<protein>
    <submittedName>
        <fullName evidence="2">Octanoyltransferase LipM</fullName>
        <ecNumber evidence="2">2.3.1.181</ecNumber>
    </submittedName>
</protein>
<keyword evidence="3" id="KW-1185">Reference proteome</keyword>
<dbReference type="EC" id="2.3.1.181" evidence="2"/>
<name>A0A518BNS7_9BACT</name>
<dbReference type="PROSITE" id="PS51733">
    <property type="entry name" value="BPL_LPL_CATALYTIC"/>
    <property type="match status" value="1"/>
</dbReference>
<dbReference type="Gene3D" id="3.30.930.10">
    <property type="entry name" value="Bira Bifunctional Protein, Domain 2"/>
    <property type="match status" value="1"/>
</dbReference>
<dbReference type="GO" id="GO:0033819">
    <property type="term" value="F:lipoyl(octanoyl) transferase activity"/>
    <property type="evidence" value="ECO:0007669"/>
    <property type="project" value="UniProtKB-EC"/>
</dbReference>
<evidence type="ECO:0000313" key="3">
    <source>
        <dbReference type="Proteomes" id="UP000316921"/>
    </source>
</evidence>
<dbReference type="KEGG" id="pbap:Pla133_37300"/>
<dbReference type="SUPFAM" id="SSF55681">
    <property type="entry name" value="Class II aaRS and biotin synthetases"/>
    <property type="match status" value="1"/>
</dbReference>
<dbReference type="Proteomes" id="UP000316921">
    <property type="component" value="Chromosome"/>
</dbReference>
<evidence type="ECO:0000259" key="1">
    <source>
        <dbReference type="PROSITE" id="PS51733"/>
    </source>
</evidence>
<gene>
    <name evidence="2" type="primary">lipM</name>
    <name evidence="2" type="ORF">Pla133_37300</name>
</gene>
<dbReference type="InterPro" id="IPR045864">
    <property type="entry name" value="aa-tRNA-synth_II/BPL/LPL"/>
</dbReference>